<dbReference type="Gene3D" id="1.10.3720.10">
    <property type="entry name" value="MetI-like"/>
    <property type="match status" value="1"/>
</dbReference>
<evidence type="ECO:0000256" key="2">
    <source>
        <dbReference type="ARBA" id="ARBA00022448"/>
    </source>
</evidence>
<evidence type="ECO:0000259" key="8">
    <source>
        <dbReference type="PROSITE" id="PS50928"/>
    </source>
</evidence>
<keyword evidence="6 7" id="KW-0472">Membrane</keyword>
<evidence type="ECO:0000313" key="9">
    <source>
        <dbReference type="EMBL" id="GIP18611.1"/>
    </source>
</evidence>
<evidence type="ECO:0000256" key="5">
    <source>
        <dbReference type="ARBA" id="ARBA00022989"/>
    </source>
</evidence>
<dbReference type="CDD" id="cd06261">
    <property type="entry name" value="TM_PBP2"/>
    <property type="match status" value="1"/>
</dbReference>
<evidence type="ECO:0000256" key="4">
    <source>
        <dbReference type="ARBA" id="ARBA00022692"/>
    </source>
</evidence>
<protein>
    <submittedName>
        <fullName evidence="9">Sugar ABC transporter permease</fullName>
    </submittedName>
</protein>
<feature type="transmembrane region" description="Helical" evidence="7">
    <location>
        <begin position="109"/>
        <end position="130"/>
    </location>
</feature>
<feature type="transmembrane region" description="Helical" evidence="7">
    <location>
        <begin position="201"/>
        <end position="223"/>
    </location>
</feature>
<dbReference type="InterPro" id="IPR051393">
    <property type="entry name" value="ABC_transporter_permease"/>
</dbReference>
<feature type="domain" description="ABC transmembrane type-1" evidence="8">
    <location>
        <begin position="72"/>
        <end position="282"/>
    </location>
</feature>
<dbReference type="Pfam" id="PF00528">
    <property type="entry name" value="BPD_transp_1"/>
    <property type="match status" value="1"/>
</dbReference>
<keyword evidence="10" id="KW-1185">Reference proteome</keyword>
<dbReference type="EMBL" id="BOSE01000009">
    <property type="protein sequence ID" value="GIP18611.1"/>
    <property type="molecule type" value="Genomic_DNA"/>
</dbReference>
<feature type="transmembrane region" description="Helical" evidence="7">
    <location>
        <begin position="155"/>
        <end position="180"/>
    </location>
</feature>
<evidence type="ECO:0000256" key="7">
    <source>
        <dbReference type="RuleBase" id="RU363032"/>
    </source>
</evidence>
<evidence type="ECO:0000256" key="3">
    <source>
        <dbReference type="ARBA" id="ARBA00022475"/>
    </source>
</evidence>
<comment type="subcellular location">
    <subcellularLocation>
        <location evidence="1 7">Cell membrane</location>
        <topology evidence="1 7">Multi-pass membrane protein</topology>
    </subcellularLocation>
</comment>
<feature type="transmembrane region" description="Helical" evidence="7">
    <location>
        <begin position="16"/>
        <end position="42"/>
    </location>
</feature>
<reference evidence="9" key="1">
    <citation type="submission" date="2021-03" db="EMBL/GenBank/DDBJ databases">
        <title>Antimicrobial resistance genes in bacteria isolated from Japanese honey, and their potential for conferring macrolide and lincosamide resistance in the American foulbrood pathogen Paenibacillus larvae.</title>
        <authorList>
            <person name="Okamoto M."/>
            <person name="Kumagai M."/>
            <person name="Kanamori H."/>
            <person name="Takamatsu D."/>
        </authorList>
    </citation>
    <scope>NUCLEOTIDE SEQUENCE</scope>
    <source>
        <strain evidence="9">J40TS1</strain>
    </source>
</reference>
<keyword evidence="2 7" id="KW-0813">Transport</keyword>
<dbReference type="PROSITE" id="PS50928">
    <property type="entry name" value="ABC_TM1"/>
    <property type="match status" value="1"/>
</dbReference>
<name>A0A919YWM4_9BACL</name>
<dbReference type="GO" id="GO:0055085">
    <property type="term" value="P:transmembrane transport"/>
    <property type="evidence" value="ECO:0007669"/>
    <property type="project" value="InterPro"/>
</dbReference>
<dbReference type="Proteomes" id="UP000683139">
    <property type="component" value="Unassembled WGS sequence"/>
</dbReference>
<dbReference type="AlphaFoldDB" id="A0A919YWM4"/>
<evidence type="ECO:0000256" key="1">
    <source>
        <dbReference type="ARBA" id="ARBA00004651"/>
    </source>
</evidence>
<evidence type="ECO:0000313" key="10">
    <source>
        <dbReference type="Proteomes" id="UP000683139"/>
    </source>
</evidence>
<keyword evidence="5 7" id="KW-1133">Transmembrane helix</keyword>
<dbReference type="PANTHER" id="PTHR30193">
    <property type="entry name" value="ABC TRANSPORTER PERMEASE PROTEIN"/>
    <property type="match status" value="1"/>
</dbReference>
<accession>A0A919YWM4</accession>
<feature type="transmembrane region" description="Helical" evidence="7">
    <location>
        <begin position="263"/>
        <end position="284"/>
    </location>
</feature>
<comment type="similarity">
    <text evidence="7">Belongs to the binding-protein-dependent transport system permease family.</text>
</comment>
<dbReference type="InterPro" id="IPR035906">
    <property type="entry name" value="MetI-like_sf"/>
</dbReference>
<feature type="transmembrane region" description="Helical" evidence="7">
    <location>
        <begin position="76"/>
        <end position="97"/>
    </location>
</feature>
<dbReference type="InterPro" id="IPR000515">
    <property type="entry name" value="MetI-like"/>
</dbReference>
<comment type="caution">
    <text evidence="9">The sequence shown here is derived from an EMBL/GenBank/DDBJ whole genome shotgun (WGS) entry which is preliminary data.</text>
</comment>
<dbReference type="GO" id="GO:0005886">
    <property type="term" value="C:plasma membrane"/>
    <property type="evidence" value="ECO:0007669"/>
    <property type="project" value="UniProtKB-SubCell"/>
</dbReference>
<evidence type="ECO:0000256" key="6">
    <source>
        <dbReference type="ARBA" id="ARBA00023136"/>
    </source>
</evidence>
<gene>
    <name evidence="9" type="ORF">J40TS1_42530</name>
</gene>
<dbReference type="PANTHER" id="PTHR30193:SF37">
    <property type="entry name" value="INNER MEMBRANE ABC TRANSPORTER PERMEASE PROTEIN YCJO"/>
    <property type="match status" value="1"/>
</dbReference>
<dbReference type="SUPFAM" id="SSF161098">
    <property type="entry name" value="MetI-like"/>
    <property type="match status" value="1"/>
</dbReference>
<proteinExistence type="inferred from homology"/>
<organism evidence="9 10">
    <name type="scientific">Paenibacillus montaniterrae</name>
    <dbReference type="NCBI Taxonomy" id="429341"/>
    <lineage>
        <taxon>Bacteria</taxon>
        <taxon>Bacillati</taxon>
        <taxon>Bacillota</taxon>
        <taxon>Bacilli</taxon>
        <taxon>Bacillales</taxon>
        <taxon>Paenibacillaceae</taxon>
        <taxon>Paenibacillus</taxon>
    </lineage>
</organism>
<sequence length="291" mass="33313">MTEEMKRKWLRSKFPIALLFLAPSLIGFTIFYLVPFIVGFYYSLMDSPTNGSFVGLDNYRQLLQSASFRKAASNTAIFTLTGVPLVMAISLGLALMLNRTLPLRNWLRAAYVMPLVVPVASIIVVWQLWFDMQGAINAIWTSWGNTPIDWMNTSWARAVVMLIYLWKTIGYNMILFLAGLQNIPDEYYEAASLDGAGPIRKFISITLVCLTPTNFFVLIMSIISSFKVFRETYLIAGDYPHESIYMLQHYMNNMFQALDYQKLTAASFLMASAIVIIVTILFRFERKFHMN</sequence>
<keyword evidence="4 7" id="KW-0812">Transmembrane</keyword>
<keyword evidence="3" id="KW-1003">Cell membrane</keyword>